<evidence type="ECO:0000313" key="10">
    <source>
        <dbReference type="EMBL" id="MBC3798490.1"/>
    </source>
</evidence>
<keyword evidence="6" id="KW-0804">Transcription</keyword>
<evidence type="ECO:0000256" key="7">
    <source>
        <dbReference type="ARBA" id="ARBA00024701"/>
    </source>
</evidence>
<evidence type="ECO:0000256" key="6">
    <source>
        <dbReference type="ARBA" id="ARBA00023163"/>
    </source>
</evidence>
<dbReference type="NCBIfam" id="TIGR02937">
    <property type="entry name" value="sigma70-ECF"/>
    <property type="match status" value="1"/>
</dbReference>
<dbReference type="SUPFAM" id="SSF88946">
    <property type="entry name" value="Sigma2 domain of RNA polymerase sigma factors"/>
    <property type="match status" value="1"/>
</dbReference>
<keyword evidence="5" id="KW-0238">DNA-binding</keyword>
<dbReference type="PROSITE" id="PS00715">
    <property type="entry name" value="SIGMA70_1"/>
    <property type="match status" value="1"/>
</dbReference>
<evidence type="ECO:0000313" key="11">
    <source>
        <dbReference type="Proteomes" id="UP000653358"/>
    </source>
</evidence>
<dbReference type="InterPro" id="IPR014284">
    <property type="entry name" value="RNA_pol_sigma-70_dom"/>
</dbReference>
<dbReference type="Pfam" id="PF04542">
    <property type="entry name" value="Sigma70_r2"/>
    <property type="match status" value="1"/>
</dbReference>
<evidence type="ECO:0000256" key="4">
    <source>
        <dbReference type="ARBA" id="ARBA00023082"/>
    </source>
</evidence>
<evidence type="ECO:0000256" key="5">
    <source>
        <dbReference type="ARBA" id="ARBA00023125"/>
    </source>
</evidence>
<dbReference type="Gene3D" id="1.20.120.1810">
    <property type="match status" value="1"/>
</dbReference>
<keyword evidence="3" id="KW-0805">Transcription regulation</keyword>
<dbReference type="PRINTS" id="PR00046">
    <property type="entry name" value="SIGMA70FCT"/>
</dbReference>
<organism evidence="10 11">
    <name type="scientific">Acetobacterium tundrae</name>
    <dbReference type="NCBI Taxonomy" id="132932"/>
    <lineage>
        <taxon>Bacteria</taxon>
        <taxon>Bacillati</taxon>
        <taxon>Bacillota</taxon>
        <taxon>Clostridia</taxon>
        <taxon>Eubacteriales</taxon>
        <taxon>Eubacteriaceae</taxon>
        <taxon>Acetobacterium</taxon>
    </lineage>
</organism>
<dbReference type="InterPro" id="IPR016371">
    <property type="entry name" value="RNA_pol_sigma-H_factor"/>
</dbReference>
<keyword evidence="11" id="KW-1185">Reference proteome</keyword>
<comment type="function">
    <text evidence="7">Sigma factors are initiation factors that promote the attachment of RNA polymerase to specific initiation sites and are then released. Sigma-S contributes to the protection against external stress, thus playing a role in cellular fitness and survival.</text>
</comment>
<evidence type="ECO:0000256" key="3">
    <source>
        <dbReference type="ARBA" id="ARBA00023015"/>
    </source>
</evidence>
<sequence length="202" mass="23189">MVKTNNEKFAELEIVESAQQGDKEAEQFLLKKYRKNVLIRSRSYYLVGGDNEDLIQEGMIGLLKAIWDYRSDRDTQFSTFANLCIERQIQTAISSANRKKHLPLNDSISIYTAVSEEEPLNIIIDQLAAEKTVEPGAKLIKKEEFEQLIEDVRRELSDFEKKVLSYYIQGASYFEISEALSCGNKSVDNALQRIKKKIGKRL</sequence>
<evidence type="ECO:0000259" key="9">
    <source>
        <dbReference type="PROSITE" id="PS00715"/>
    </source>
</evidence>
<evidence type="ECO:0000256" key="2">
    <source>
        <dbReference type="ARBA" id="ARBA00021245"/>
    </source>
</evidence>
<comment type="similarity">
    <text evidence="1">Belongs to the sigma-70 factor family.</text>
</comment>
<gene>
    <name evidence="10" type="primary">sigH</name>
    <name evidence="10" type="ORF">GH807_15775</name>
</gene>
<dbReference type="Gene3D" id="1.10.10.10">
    <property type="entry name" value="Winged helix-like DNA-binding domain superfamily/Winged helix DNA-binding domain"/>
    <property type="match status" value="1"/>
</dbReference>
<evidence type="ECO:0000256" key="1">
    <source>
        <dbReference type="ARBA" id="ARBA00007788"/>
    </source>
</evidence>
<evidence type="ECO:0000259" key="8">
    <source>
        <dbReference type="PROSITE" id="PS00622"/>
    </source>
</evidence>
<dbReference type="PANTHER" id="PTHR30385">
    <property type="entry name" value="SIGMA FACTOR F FLAGELLAR"/>
    <property type="match status" value="1"/>
</dbReference>
<feature type="domain" description="RNA polymerase sigma-70" evidence="9">
    <location>
        <begin position="53"/>
        <end position="66"/>
    </location>
</feature>
<dbReference type="PIRSF" id="PIRSF002939">
    <property type="entry name" value="RNA_polymerase_sigma-H_factor"/>
    <property type="match status" value="1"/>
</dbReference>
<dbReference type="PANTHER" id="PTHR30385:SF1">
    <property type="entry name" value="RNA POLYMERASE SIGMA-H FACTOR"/>
    <property type="match status" value="1"/>
</dbReference>
<name>A0ABR6WQQ7_9FIRM</name>
<dbReference type="InterPro" id="IPR000943">
    <property type="entry name" value="RNA_pol_sigma70"/>
</dbReference>
<dbReference type="InterPro" id="IPR016032">
    <property type="entry name" value="Sig_transdc_resp-reg_C-effctor"/>
</dbReference>
<dbReference type="InterPro" id="IPR000792">
    <property type="entry name" value="Tscrpt_reg_LuxR_C"/>
</dbReference>
<proteinExistence type="inferred from homology"/>
<dbReference type="Pfam" id="PF00196">
    <property type="entry name" value="GerE"/>
    <property type="match status" value="1"/>
</dbReference>
<comment type="caution">
    <text evidence="10">The sequence shown here is derived from an EMBL/GenBank/DDBJ whole genome shotgun (WGS) entry which is preliminary data.</text>
</comment>
<dbReference type="EMBL" id="WJBB01000031">
    <property type="protein sequence ID" value="MBC3798490.1"/>
    <property type="molecule type" value="Genomic_DNA"/>
</dbReference>
<dbReference type="SUPFAM" id="SSF46894">
    <property type="entry name" value="C-terminal effector domain of the bipartite response regulators"/>
    <property type="match status" value="1"/>
</dbReference>
<dbReference type="NCBIfam" id="NF006148">
    <property type="entry name" value="PRK08295.1-5"/>
    <property type="match status" value="1"/>
</dbReference>
<reference evidence="10 11" key="1">
    <citation type="journal article" date="2020" name="mSystems">
        <title>Defining Genomic and Predicted Metabolic Features of the Acetobacterium Genus.</title>
        <authorList>
            <person name="Ross D.E."/>
            <person name="Marshall C.W."/>
            <person name="Gulliver D."/>
            <person name="May H.D."/>
            <person name="Norman R.S."/>
        </authorList>
    </citation>
    <scope>NUCLEOTIDE SEQUENCE [LARGE SCALE GENOMIC DNA]</scope>
    <source>
        <strain evidence="10 11">DSM 9173</strain>
    </source>
</reference>
<dbReference type="InterPro" id="IPR007627">
    <property type="entry name" value="RNA_pol_sigma70_r2"/>
</dbReference>
<feature type="domain" description="HTH luxR-type" evidence="8">
    <location>
        <begin position="170"/>
        <end position="197"/>
    </location>
</feature>
<dbReference type="PROSITE" id="PS00622">
    <property type="entry name" value="HTH_LUXR_1"/>
    <property type="match status" value="1"/>
</dbReference>
<dbReference type="RefSeq" id="WP_148606206.1">
    <property type="nucleotide sequence ID" value="NZ_RXYB01000033.1"/>
</dbReference>
<keyword evidence="4" id="KW-0731">Sigma factor</keyword>
<dbReference type="Proteomes" id="UP000653358">
    <property type="component" value="Unassembled WGS sequence"/>
</dbReference>
<accession>A0ABR6WQQ7</accession>
<protein>
    <recommendedName>
        <fullName evidence="2">RNA polymerase sigma factor SigS</fullName>
    </recommendedName>
</protein>
<dbReference type="InterPro" id="IPR013325">
    <property type="entry name" value="RNA_pol_sigma_r2"/>
</dbReference>
<dbReference type="InterPro" id="IPR036388">
    <property type="entry name" value="WH-like_DNA-bd_sf"/>
</dbReference>